<evidence type="ECO:0000256" key="1">
    <source>
        <dbReference type="ARBA" id="ARBA00022729"/>
    </source>
</evidence>
<dbReference type="InterPro" id="IPR052982">
    <property type="entry name" value="SRP1/TIP1-like"/>
</dbReference>
<sequence>MLFSLYTIISTILVALVAAQYPNSFSVPPSGYSFKAGHTVNLTWTILAGDTVTLKLRPGVSMALDAGTTIVAGLKNTGSYLWAIPSDTVKGEAYAIEIVDDDNTNIINYTPQFPIDSNVLSSVAASTTGTISTSNTISTAATITTISASRTTRINSTISTKGVHNSTAAASTTIYPSATSTSTDQTGSTSASAGAAAQLVKPALCGTFLAVFALVLGL</sequence>
<organism evidence="4 5">
    <name type="scientific">Gomphillus americanus</name>
    <dbReference type="NCBI Taxonomy" id="1940652"/>
    <lineage>
        <taxon>Eukaryota</taxon>
        <taxon>Fungi</taxon>
        <taxon>Dikarya</taxon>
        <taxon>Ascomycota</taxon>
        <taxon>Pezizomycotina</taxon>
        <taxon>Lecanoromycetes</taxon>
        <taxon>OSLEUM clade</taxon>
        <taxon>Ostropomycetidae</taxon>
        <taxon>Ostropales</taxon>
        <taxon>Graphidaceae</taxon>
        <taxon>Gomphilloideae</taxon>
        <taxon>Gomphillus</taxon>
    </lineage>
</organism>
<accession>A0A8H3IIM5</accession>
<dbReference type="Pfam" id="PF10342">
    <property type="entry name" value="Kre9_KNH"/>
    <property type="match status" value="1"/>
</dbReference>
<reference evidence="4" key="1">
    <citation type="submission" date="2021-03" db="EMBL/GenBank/DDBJ databases">
        <authorList>
            <person name="Tagirdzhanova G."/>
        </authorList>
    </citation>
    <scope>NUCLEOTIDE SEQUENCE</scope>
</reference>
<keyword evidence="5" id="KW-1185">Reference proteome</keyword>
<feature type="signal peptide" evidence="2">
    <location>
        <begin position="1"/>
        <end position="19"/>
    </location>
</feature>
<protein>
    <recommendedName>
        <fullName evidence="3">Yeast cell wall synthesis Kre9/Knh1-like N-terminal domain-containing protein</fullName>
    </recommendedName>
</protein>
<evidence type="ECO:0000313" key="5">
    <source>
        <dbReference type="Proteomes" id="UP000664169"/>
    </source>
</evidence>
<dbReference type="Proteomes" id="UP000664169">
    <property type="component" value="Unassembled WGS sequence"/>
</dbReference>
<dbReference type="EMBL" id="CAJPDQ010000018">
    <property type="protein sequence ID" value="CAF9922270.1"/>
    <property type="molecule type" value="Genomic_DNA"/>
</dbReference>
<dbReference type="AlphaFoldDB" id="A0A8H3IIM5"/>
<keyword evidence="1 2" id="KW-0732">Signal</keyword>
<name>A0A8H3IIM5_9LECA</name>
<feature type="chain" id="PRO_5034979642" description="Yeast cell wall synthesis Kre9/Knh1-like N-terminal domain-containing protein" evidence="2">
    <location>
        <begin position="20"/>
        <end position="218"/>
    </location>
</feature>
<evidence type="ECO:0000256" key="2">
    <source>
        <dbReference type="SAM" id="SignalP"/>
    </source>
</evidence>
<feature type="domain" description="Yeast cell wall synthesis Kre9/Knh1-like N-terminal" evidence="3">
    <location>
        <begin position="28"/>
        <end position="115"/>
    </location>
</feature>
<dbReference type="PANTHER" id="PTHR40633">
    <property type="entry name" value="MATRIX PROTEIN, PUTATIVE (AFU_ORTHOLOGUE AFUA_8G05410)-RELATED"/>
    <property type="match status" value="1"/>
</dbReference>
<evidence type="ECO:0000259" key="3">
    <source>
        <dbReference type="Pfam" id="PF10342"/>
    </source>
</evidence>
<evidence type="ECO:0000313" key="4">
    <source>
        <dbReference type="EMBL" id="CAF9922270.1"/>
    </source>
</evidence>
<gene>
    <name evidence="4" type="ORF">GOMPHAMPRED_002506</name>
</gene>
<dbReference type="InterPro" id="IPR018466">
    <property type="entry name" value="Kre9/Knh1-like_N"/>
</dbReference>
<comment type="caution">
    <text evidence="4">The sequence shown here is derived from an EMBL/GenBank/DDBJ whole genome shotgun (WGS) entry which is preliminary data.</text>
</comment>
<dbReference type="PANTHER" id="PTHR40633:SF5">
    <property type="entry name" value="ANCHORED PROTEIN, PUTATIVE (AFU_ORTHOLOGUE AFUA_8G04370)-RELATED"/>
    <property type="match status" value="1"/>
</dbReference>
<dbReference type="OrthoDB" id="2260257at2759"/>
<proteinExistence type="predicted"/>